<dbReference type="GO" id="GO:0031124">
    <property type="term" value="P:mRNA 3'-end processing"/>
    <property type="evidence" value="ECO:0007669"/>
    <property type="project" value="InterPro"/>
</dbReference>
<organism evidence="2 3">
    <name type="scientific">Nematostella vectensis</name>
    <name type="common">Starlet sea anemone</name>
    <dbReference type="NCBI Taxonomy" id="45351"/>
    <lineage>
        <taxon>Eukaryota</taxon>
        <taxon>Metazoa</taxon>
        <taxon>Cnidaria</taxon>
        <taxon>Anthozoa</taxon>
        <taxon>Hexacorallia</taxon>
        <taxon>Actiniaria</taxon>
        <taxon>Edwardsiidae</taxon>
        <taxon>Nematostella</taxon>
    </lineage>
</organism>
<proteinExistence type="predicted"/>
<evidence type="ECO:0000313" key="2">
    <source>
        <dbReference type="EMBL" id="EDO40985.1"/>
    </source>
</evidence>
<dbReference type="GO" id="GO:0005634">
    <property type="term" value="C:nucleus"/>
    <property type="evidence" value="ECO:0007669"/>
    <property type="project" value="UniProtKB-ARBA"/>
</dbReference>
<keyword evidence="3" id="KW-1185">Reference proteome</keyword>
<dbReference type="EMBL" id="DS469583">
    <property type="protein sequence ID" value="EDO40985.1"/>
    <property type="molecule type" value="Genomic_DNA"/>
</dbReference>
<name>A7S5J3_NEMVE</name>
<evidence type="ECO:0000256" key="1">
    <source>
        <dbReference type="SAM" id="MobiDB-lite"/>
    </source>
</evidence>
<feature type="compositionally biased region" description="Low complexity" evidence="1">
    <location>
        <begin position="16"/>
        <end position="28"/>
    </location>
</feature>
<dbReference type="InterPro" id="IPR045245">
    <property type="entry name" value="Pfs2-like"/>
</dbReference>
<dbReference type="HOGENOM" id="CLU_1742724_0_0_1"/>
<protein>
    <submittedName>
        <fullName evidence="2">Uncharacterized protein</fullName>
    </submittedName>
</protein>
<dbReference type="PANTHER" id="PTHR22836">
    <property type="entry name" value="WD40 REPEAT PROTEIN"/>
    <property type="match status" value="1"/>
</dbReference>
<evidence type="ECO:0000313" key="3">
    <source>
        <dbReference type="Proteomes" id="UP000001593"/>
    </source>
</evidence>
<dbReference type="STRING" id="45351.A7S5J3"/>
<sequence length="150" mass="17288">MYQPMHQGPMKAMQKPVGGPVAAPAADPNAEEPRTFLNRQPMVFDGKRMRKAVIRKTIDYNSCVVKFLENRKWFKHLDSRHGIQPDEAYAAEGVIEGSTYNAVWDPKQEMARAKVLKLHDGNKGKRVAEYTYRHDNNEYNSFRYTDWSGP</sequence>
<dbReference type="eggNOG" id="KOG0284">
    <property type="taxonomic scope" value="Eukaryota"/>
</dbReference>
<dbReference type="Proteomes" id="UP000001593">
    <property type="component" value="Unassembled WGS sequence"/>
</dbReference>
<reference evidence="2 3" key="1">
    <citation type="journal article" date="2007" name="Science">
        <title>Sea anemone genome reveals ancestral eumetazoan gene repertoire and genomic organization.</title>
        <authorList>
            <person name="Putnam N.H."/>
            <person name="Srivastava M."/>
            <person name="Hellsten U."/>
            <person name="Dirks B."/>
            <person name="Chapman J."/>
            <person name="Salamov A."/>
            <person name="Terry A."/>
            <person name="Shapiro H."/>
            <person name="Lindquist E."/>
            <person name="Kapitonov V.V."/>
            <person name="Jurka J."/>
            <person name="Genikhovich G."/>
            <person name="Grigoriev I.V."/>
            <person name="Lucas S.M."/>
            <person name="Steele R.E."/>
            <person name="Finnerty J.R."/>
            <person name="Technau U."/>
            <person name="Martindale M.Q."/>
            <person name="Rokhsar D.S."/>
        </authorList>
    </citation>
    <scope>NUCLEOTIDE SEQUENCE [LARGE SCALE GENOMIC DNA]</scope>
    <source>
        <strain evidence="3">CH2 X CH6</strain>
    </source>
</reference>
<feature type="region of interest" description="Disordered" evidence="1">
    <location>
        <begin position="1"/>
        <end position="32"/>
    </location>
</feature>
<accession>A7S5J3</accession>
<gene>
    <name evidence="2" type="ORF">NEMVEDRAFT_v1g207136</name>
</gene>
<dbReference type="PANTHER" id="PTHR22836:SF0">
    <property type="entry name" value="PRE-MRNA 3' END PROCESSING PROTEIN WDR33"/>
    <property type="match status" value="1"/>
</dbReference>
<dbReference type="InParanoid" id="A7S5J3"/>
<dbReference type="AlphaFoldDB" id="A7S5J3"/>